<organism evidence="2 3">
    <name type="scientific">Legionella geestiana</name>
    <dbReference type="NCBI Taxonomy" id="45065"/>
    <lineage>
        <taxon>Bacteria</taxon>
        <taxon>Pseudomonadati</taxon>
        <taxon>Pseudomonadota</taxon>
        <taxon>Gammaproteobacteria</taxon>
        <taxon>Legionellales</taxon>
        <taxon>Legionellaceae</taxon>
        <taxon>Legionella</taxon>
    </lineage>
</organism>
<evidence type="ECO:0000256" key="1">
    <source>
        <dbReference type="SAM" id="MobiDB-lite"/>
    </source>
</evidence>
<name>A0A0W0TZ66_9GAMM</name>
<dbReference type="PATRIC" id="fig|45065.4.peg.1053"/>
<sequence length="93" mass="10677">MQKDDENDTLVEETYLRIREYLAEKAEKKEPTVDMYDMIVLEKGKTPITIHVKLLDLLKSTLHSAKPRIHEPLTNEALGSSEDQPSAGIHYQK</sequence>
<accession>A0A0W0TZ66</accession>
<keyword evidence="3" id="KW-1185">Reference proteome</keyword>
<gene>
    <name evidence="2" type="ORF">Lgee_0981</name>
</gene>
<dbReference type="AlphaFoldDB" id="A0A0W0TZ66"/>
<protein>
    <submittedName>
        <fullName evidence="2">Uncharacterized protein</fullName>
    </submittedName>
</protein>
<evidence type="ECO:0000313" key="3">
    <source>
        <dbReference type="Proteomes" id="UP000054785"/>
    </source>
</evidence>
<dbReference type="RefSeq" id="WP_028386368.1">
    <property type="nucleotide sequence ID" value="NZ_CAAAHN010000014.1"/>
</dbReference>
<dbReference type="Proteomes" id="UP000054785">
    <property type="component" value="Unassembled WGS sequence"/>
</dbReference>
<dbReference type="STRING" id="45065.Lgee_0981"/>
<feature type="region of interest" description="Disordered" evidence="1">
    <location>
        <begin position="69"/>
        <end position="93"/>
    </location>
</feature>
<proteinExistence type="predicted"/>
<evidence type="ECO:0000313" key="2">
    <source>
        <dbReference type="EMBL" id="KTD00717.1"/>
    </source>
</evidence>
<comment type="caution">
    <text evidence="2">The sequence shown here is derived from an EMBL/GenBank/DDBJ whole genome shotgun (WGS) entry which is preliminary data.</text>
</comment>
<dbReference type="EMBL" id="LNYC01000032">
    <property type="protein sequence ID" value="KTD00717.1"/>
    <property type="molecule type" value="Genomic_DNA"/>
</dbReference>
<reference evidence="2 3" key="1">
    <citation type="submission" date="2015-11" db="EMBL/GenBank/DDBJ databases">
        <title>Genomic analysis of 38 Legionella species identifies large and diverse effector repertoires.</title>
        <authorList>
            <person name="Burstein D."/>
            <person name="Amaro F."/>
            <person name="Zusman T."/>
            <person name="Lifshitz Z."/>
            <person name="Cohen O."/>
            <person name="Gilbert J.A."/>
            <person name="Pupko T."/>
            <person name="Shuman H.A."/>
            <person name="Segal G."/>
        </authorList>
    </citation>
    <scope>NUCLEOTIDE SEQUENCE [LARGE SCALE GENOMIC DNA]</scope>
    <source>
        <strain evidence="2 3">ATCC 49504</strain>
    </source>
</reference>